<dbReference type="Gene3D" id="3.30.1240.10">
    <property type="match status" value="1"/>
</dbReference>
<dbReference type="AlphaFoldDB" id="A0A6S6RDA8"/>
<dbReference type="GO" id="GO:0016791">
    <property type="term" value="F:phosphatase activity"/>
    <property type="evidence" value="ECO:0007669"/>
    <property type="project" value="TreeGrafter"/>
</dbReference>
<dbReference type="NCBIfam" id="TIGR00099">
    <property type="entry name" value="Cof-subfamily"/>
    <property type="match status" value="1"/>
</dbReference>
<keyword evidence="2" id="KW-1185">Reference proteome</keyword>
<evidence type="ECO:0000313" key="2">
    <source>
        <dbReference type="Proteomes" id="UP000515561"/>
    </source>
</evidence>
<dbReference type="GO" id="GO:0005829">
    <property type="term" value="C:cytosol"/>
    <property type="evidence" value="ECO:0007669"/>
    <property type="project" value="TreeGrafter"/>
</dbReference>
<dbReference type="PANTHER" id="PTHR10000">
    <property type="entry name" value="PHOSPHOSERINE PHOSPHATASE"/>
    <property type="match status" value="1"/>
</dbReference>
<proteinExistence type="predicted"/>
<dbReference type="InterPro" id="IPR036412">
    <property type="entry name" value="HAD-like_sf"/>
</dbReference>
<dbReference type="Pfam" id="PF08282">
    <property type="entry name" value="Hydrolase_3"/>
    <property type="match status" value="1"/>
</dbReference>
<dbReference type="Proteomes" id="UP000515561">
    <property type="component" value="Chromosome"/>
</dbReference>
<dbReference type="SFLD" id="SFLDG01140">
    <property type="entry name" value="C2.B:_Phosphomannomutase_and_P"/>
    <property type="match status" value="1"/>
</dbReference>
<name>A0A6S6RDA8_9FIRM</name>
<dbReference type="EMBL" id="AP023367">
    <property type="protein sequence ID" value="BCJ96788.1"/>
    <property type="molecule type" value="Genomic_DNA"/>
</dbReference>
<reference evidence="1 2" key="1">
    <citation type="journal article" date="2016" name="Int. J. Syst. Evol. Microbiol.">
        <title>Descriptions of Anaerotaenia torta gen. nov., sp. nov. and Anaerocolumna cellulosilytica gen. nov., sp. nov. isolated from a methanogenic reactor of cattle waste.</title>
        <authorList>
            <person name="Uek A."/>
            <person name="Ohtaki Y."/>
            <person name="Kaku N."/>
            <person name="Ueki K."/>
        </authorList>
    </citation>
    <scope>NUCLEOTIDE SEQUENCE [LARGE SCALE GENOMIC DNA]</scope>
    <source>
        <strain evidence="1 2">SN021</strain>
    </source>
</reference>
<organism evidence="1 2">
    <name type="scientific">Anaerocolumna cellulosilytica</name>
    <dbReference type="NCBI Taxonomy" id="433286"/>
    <lineage>
        <taxon>Bacteria</taxon>
        <taxon>Bacillati</taxon>
        <taxon>Bacillota</taxon>
        <taxon>Clostridia</taxon>
        <taxon>Lachnospirales</taxon>
        <taxon>Lachnospiraceae</taxon>
        <taxon>Anaerocolumna</taxon>
    </lineage>
</organism>
<dbReference type="SUPFAM" id="SSF56784">
    <property type="entry name" value="HAD-like"/>
    <property type="match status" value="1"/>
</dbReference>
<dbReference type="InterPro" id="IPR023214">
    <property type="entry name" value="HAD_sf"/>
</dbReference>
<dbReference type="RefSeq" id="WP_184092214.1">
    <property type="nucleotide sequence ID" value="NZ_AP023367.1"/>
</dbReference>
<dbReference type="KEGG" id="acel:acsn021_43570"/>
<keyword evidence="1" id="KW-0378">Hydrolase</keyword>
<sequence length="276" mass="31750">MKTLYISDLDGTLLNEAAQLSPYTIETLNEQIQRGMDFSIATARSLASVKTILAPLNLNLPIVLMNGAAIYDMDAGSYKKVEYLSPSGLNHILNVIHELDLSGFLYEINNSELTTYYQNLETKALKDFYNERVHKYNKYFVQIPNFAQLDREHLMYFTLLDTKEKLEPAYKKLKEHGDLAVAFYRDIYPEEELWYLEIFSTKATKYNAVAYLRNQLQYDVIIGFGDNLNDLPFFKACDKALAVENARVEVKTAAHEIIGHHKEDGVAKWIRRNVSL</sequence>
<dbReference type="PANTHER" id="PTHR10000:SF8">
    <property type="entry name" value="HAD SUPERFAMILY HYDROLASE-LIKE, TYPE 3"/>
    <property type="match status" value="1"/>
</dbReference>
<accession>A0A6S6RDA8</accession>
<dbReference type="GO" id="GO:0000287">
    <property type="term" value="F:magnesium ion binding"/>
    <property type="evidence" value="ECO:0007669"/>
    <property type="project" value="TreeGrafter"/>
</dbReference>
<gene>
    <name evidence="1" type="ORF">acsn021_43570</name>
</gene>
<dbReference type="NCBIfam" id="TIGR01484">
    <property type="entry name" value="HAD-SF-IIB"/>
    <property type="match status" value="1"/>
</dbReference>
<dbReference type="Gene3D" id="3.40.50.1000">
    <property type="entry name" value="HAD superfamily/HAD-like"/>
    <property type="match status" value="1"/>
</dbReference>
<dbReference type="SFLD" id="SFLDS00003">
    <property type="entry name" value="Haloacid_Dehalogenase"/>
    <property type="match status" value="1"/>
</dbReference>
<dbReference type="InterPro" id="IPR006379">
    <property type="entry name" value="HAD-SF_hydro_IIB"/>
</dbReference>
<dbReference type="InterPro" id="IPR000150">
    <property type="entry name" value="Cof"/>
</dbReference>
<evidence type="ECO:0000313" key="1">
    <source>
        <dbReference type="EMBL" id="BCJ96788.1"/>
    </source>
</evidence>
<protein>
    <submittedName>
        <fullName evidence="1">Cof-type HAD-IIB family hydrolase</fullName>
    </submittedName>
</protein>